<comment type="caution">
    <text evidence="1">The sequence shown here is derived from an EMBL/GenBank/DDBJ whole genome shotgun (WGS) entry which is preliminary data.</text>
</comment>
<protein>
    <submittedName>
        <fullName evidence="1">Tat pathway signal protein</fullName>
    </submittedName>
</protein>
<organism evidence="1 2">
    <name type="scientific">Salinarimonas ramus</name>
    <dbReference type="NCBI Taxonomy" id="690164"/>
    <lineage>
        <taxon>Bacteria</taxon>
        <taxon>Pseudomonadati</taxon>
        <taxon>Pseudomonadota</taxon>
        <taxon>Alphaproteobacteria</taxon>
        <taxon>Hyphomicrobiales</taxon>
        <taxon>Salinarimonadaceae</taxon>
        <taxon>Salinarimonas</taxon>
    </lineage>
</organism>
<dbReference type="NCBIfam" id="NF047509">
    <property type="entry name" value="Rv3131_FMN_oxido"/>
    <property type="match status" value="1"/>
</dbReference>
<dbReference type="SUPFAM" id="SSF55469">
    <property type="entry name" value="FMN-dependent nitroreductase-like"/>
    <property type="match status" value="2"/>
</dbReference>
<dbReference type="Gene3D" id="3.40.109.10">
    <property type="entry name" value="NADH Oxidase"/>
    <property type="match status" value="1"/>
</dbReference>
<dbReference type="GO" id="GO:0016491">
    <property type="term" value="F:oxidoreductase activity"/>
    <property type="evidence" value="ECO:0007669"/>
    <property type="project" value="InterPro"/>
</dbReference>
<dbReference type="Proteomes" id="UP000600449">
    <property type="component" value="Unassembled WGS sequence"/>
</dbReference>
<dbReference type="InterPro" id="IPR000415">
    <property type="entry name" value="Nitroreductase-like"/>
</dbReference>
<dbReference type="RefSeq" id="WP_188915121.1">
    <property type="nucleotide sequence ID" value="NZ_BMMF01000014.1"/>
</dbReference>
<keyword evidence="2" id="KW-1185">Reference proteome</keyword>
<evidence type="ECO:0000313" key="1">
    <source>
        <dbReference type="EMBL" id="GGK49713.1"/>
    </source>
</evidence>
<sequence>MSAAASYETRLAALDAPLPAEPALGDLLRVATLAASGHNTQPWRFRPRAGGVDILPDLSRRTPVVDPDDHHLWASLGCAAQTLVLAARSRGIAADAGFAADADGERLAVDLAAGVGAPADEADLAAAISRRRSTRALYDGRPIPPALVARMIREAARHGVELLYLSETQAVEDVLAVVLAGNTAQIRDRAFVAELKSWLRWNERHALATGDGLFAGASGNPSSPTWLGPILFDLVFREGRENDKVASQIRSSSGLVVLVAGTDDPAGWAAAGRAYTAAALAATAAGATLAFVNQCVEVPAQRAALRALLGLGDRRPNLVLRIGYGPPMPRSPRRALGEVMMLG</sequence>
<dbReference type="AlphaFoldDB" id="A0A917QH73"/>
<evidence type="ECO:0000313" key="2">
    <source>
        <dbReference type="Proteomes" id="UP000600449"/>
    </source>
</evidence>
<gene>
    <name evidence="1" type="ORF">GCM10011322_40900</name>
</gene>
<reference evidence="1 2" key="1">
    <citation type="journal article" date="2014" name="Int. J. Syst. Evol. Microbiol.">
        <title>Complete genome sequence of Corynebacterium casei LMG S-19264T (=DSM 44701T), isolated from a smear-ripened cheese.</title>
        <authorList>
            <consortium name="US DOE Joint Genome Institute (JGI-PGF)"/>
            <person name="Walter F."/>
            <person name="Albersmeier A."/>
            <person name="Kalinowski J."/>
            <person name="Ruckert C."/>
        </authorList>
    </citation>
    <scope>NUCLEOTIDE SEQUENCE [LARGE SCALE GENOMIC DNA]</scope>
    <source>
        <strain evidence="1 2">CGMCC 1.9161</strain>
    </source>
</reference>
<name>A0A917QH73_9HYPH</name>
<accession>A0A917QH73</accession>
<dbReference type="EMBL" id="BMMF01000014">
    <property type="protein sequence ID" value="GGK49713.1"/>
    <property type="molecule type" value="Genomic_DNA"/>
</dbReference>
<proteinExistence type="predicted"/>